<protein>
    <submittedName>
        <fullName evidence="6">TetR/AcrR family transcriptional regulator</fullName>
    </submittedName>
</protein>
<feature type="DNA-binding region" description="H-T-H motif" evidence="4">
    <location>
        <begin position="42"/>
        <end position="61"/>
    </location>
</feature>
<dbReference type="InterPro" id="IPR050109">
    <property type="entry name" value="HTH-type_TetR-like_transc_reg"/>
</dbReference>
<evidence type="ECO:0000256" key="2">
    <source>
        <dbReference type="ARBA" id="ARBA00023125"/>
    </source>
</evidence>
<feature type="domain" description="HTH tetR-type" evidence="5">
    <location>
        <begin position="20"/>
        <end position="79"/>
    </location>
</feature>
<dbReference type="PRINTS" id="PR00455">
    <property type="entry name" value="HTHTETR"/>
</dbReference>
<evidence type="ECO:0000256" key="4">
    <source>
        <dbReference type="PROSITE-ProRule" id="PRU00335"/>
    </source>
</evidence>
<evidence type="ECO:0000256" key="1">
    <source>
        <dbReference type="ARBA" id="ARBA00023015"/>
    </source>
</evidence>
<evidence type="ECO:0000259" key="5">
    <source>
        <dbReference type="PROSITE" id="PS50977"/>
    </source>
</evidence>
<accession>A0A502DN10</accession>
<dbReference type="PROSITE" id="PS50977">
    <property type="entry name" value="HTH_TETR_2"/>
    <property type="match status" value="1"/>
</dbReference>
<dbReference type="Proteomes" id="UP000320095">
    <property type="component" value="Unassembled WGS sequence"/>
</dbReference>
<dbReference type="Gene3D" id="1.10.357.10">
    <property type="entry name" value="Tetracycline Repressor, domain 2"/>
    <property type="match status" value="1"/>
</dbReference>
<reference evidence="6 7" key="1">
    <citation type="journal article" date="2019" name="Environ. Microbiol.">
        <title>Species interactions and distinct microbial communities in high Arctic permafrost affected cryosols are associated with the CH4 and CO2 gas fluxes.</title>
        <authorList>
            <person name="Altshuler I."/>
            <person name="Hamel J."/>
            <person name="Turney S."/>
            <person name="Magnuson E."/>
            <person name="Levesque R."/>
            <person name="Greer C."/>
            <person name="Whyte L.G."/>
        </authorList>
    </citation>
    <scope>NUCLEOTIDE SEQUENCE [LARGE SCALE GENOMIC DNA]</scope>
    <source>
        <strain evidence="6 7">S5.20</strain>
    </source>
</reference>
<dbReference type="GO" id="GO:0003700">
    <property type="term" value="F:DNA-binding transcription factor activity"/>
    <property type="evidence" value="ECO:0007669"/>
    <property type="project" value="TreeGrafter"/>
</dbReference>
<dbReference type="OrthoDB" id="9795011at2"/>
<dbReference type="InterPro" id="IPR036271">
    <property type="entry name" value="Tet_transcr_reg_TetR-rel_C_sf"/>
</dbReference>
<evidence type="ECO:0000256" key="3">
    <source>
        <dbReference type="ARBA" id="ARBA00023163"/>
    </source>
</evidence>
<name>A0A502DN10_9MYCO</name>
<dbReference type="AlphaFoldDB" id="A0A502DN10"/>
<dbReference type="Pfam" id="PF00440">
    <property type="entry name" value="TetR_N"/>
    <property type="match status" value="1"/>
</dbReference>
<dbReference type="RefSeq" id="WP_140699945.1">
    <property type="nucleotide sequence ID" value="NZ_RCZG01000026.1"/>
</dbReference>
<evidence type="ECO:0000313" key="6">
    <source>
        <dbReference type="EMBL" id="TPG25581.1"/>
    </source>
</evidence>
<evidence type="ECO:0000313" key="7">
    <source>
        <dbReference type="Proteomes" id="UP000320095"/>
    </source>
</evidence>
<dbReference type="PANTHER" id="PTHR30055:SF234">
    <property type="entry name" value="HTH-TYPE TRANSCRIPTIONAL REGULATOR BETI"/>
    <property type="match status" value="1"/>
</dbReference>
<organism evidence="6 7">
    <name type="scientific">Mycolicibacterium hodleri</name>
    <dbReference type="NCBI Taxonomy" id="49897"/>
    <lineage>
        <taxon>Bacteria</taxon>
        <taxon>Bacillati</taxon>
        <taxon>Actinomycetota</taxon>
        <taxon>Actinomycetes</taxon>
        <taxon>Mycobacteriales</taxon>
        <taxon>Mycobacteriaceae</taxon>
        <taxon>Mycolicibacterium</taxon>
    </lineage>
</organism>
<comment type="caution">
    <text evidence="6">The sequence shown here is derived from an EMBL/GenBank/DDBJ whole genome shotgun (WGS) entry which is preliminary data.</text>
</comment>
<keyword evidence="3" id="KW-0804">Transcription</keyword>
<keyword evidence="2 4" id="KW-0238">DNA-binding</keyword>
<sequence length="224" mass="24015">MNAEAAKPTGRRRALRRDALLNREKILTVAGELMAQRGLHVPLSEIAEAAGVGVGTFYRGYPDRTALLHALEHRAYDMLIEILDGIRASGQSGPDAVETYLNACLQWGNQLVLPLRGAPPLTDDAAIAARRRINAALDRCLADGRANGTVCDDVNAVDVIMCAAMVTQPLPHGPGWDSIARRHIAVFVQGIRRTTGRPLPAPAVTLEDIENMFAAEAPAGRSPS</sequence>
<dbReference type="InterPro" id="IPR001647">
    <property type="entry name" value="HTH_TetR"/>
</dbReference>
<proteinExistence type="predicted"/>
<dbReference type="SUPFAM" id="SSF46689">
    <property type="entry name" value="Homeodomain-like"/>
    <property type="match status" value="1"/>
</dbReference>
<keyword evidence="7" id="KW-1185">Reference proteome</keyword>
<dbReference type="SUPFAM" id="SSF48498">
    <property type="entry name" value="Tetracyclin repressor-like, C-terminal domain"/>
    <property type="match status" value="1"/>
</dbReference>
<keyword evidence="1" id="KW-0805">Transcription regulation</keyword>
<dbReference type="InterPro" id="IPR009057">
    <property type="entry name" value="Homeodomain-like_sf"/>
</dbReference>
<dbReference type="EMBL" id="RCZG01000026">
    <property type="protein sequence ID" value="TPG25581.1"/>
    <property type="molecule type" value="Genomic_DNA"/>
</dbReference>
<dbReference type="PANTHER" id="PTHR30055">
    <property type="entry name" value="HTH-TYPE TRANSCRIPTIONAL REGULATOR RUTR"/>
    <property type="match status" value="1"/>
</dbReference>
<gene>
    <name evidence="6" type="ORF">EAH80_30155</name>
</gene>
<dbReference type="GO" id="GO:0000976">
    <property type="term" value="F:transcription cis-regulatory region binding"/>
    <property type="evidence" value="ECO:0007669"/>
    <property type="project" value="TreeGrafter"/>
</dbReference>